<dbReference type="Pfam" id="PF13306">
    <property type="entry name" value="LRR_5"/>
    <property type="match status" value="1"/>
</dbReference>
<gene>
    <name evidence="1" type="ORF">MMH89_02630</name>
</gene>
<dbReference type="InterPro" id="IPR032675">
    <property type="entry name" value="LRR_dom_sf"/>
</dbReference>
<dbReference type="PANTHER" id="PTHR45661:SF3">
    <property type="entry name" value="IG-LIKE DOMAIN-CONTAINING PROTEIN"/>
    <property type="match status" value="1"/>
</dbReference>
<keyword evidence="2" id="KW-1185">Reference proteome</keyword>
<evidence type="ECO:0000313" key="2">
    <source>
        <dbReference type="Proteomes" id="UP001055955"/>
    </source>
</evidence>
<name>A0ABY5DH79_9GAMM</name>
<protein>
    <submittedName>
        <fullName evidence="1">Leucine-rich repeat domain-containing protein</fullName>
    </submittedName>
</protein>
<dbReference type="RefSeq" id="WP_258567904.1">
    <property type="nucleotide sequence ID" value="NZ_CP092900.1"/>
</dbReference>
<dbReference type="SUPFAM" id="SSF52058">
    <property type="entry name" value="L domain-like"/>
    <property type="match status" value="1"/>
</dbReference>
<sequence length="265" mass="29146">MSRIDAWAFEGCTSLTQVTIPNSVRGIGDDAFKDCSGLTSIIIPESVTSIGGMAFEYCTGLTSVTIPESVTSIGCWAFHGCSGLTFVTIPDSVTSIGYAAFYVCTSLNDLSISVPTKTLARRANKAYLAPSEIISHKGLVLGYLKELEAYKVMGGSLQNMFLIAKHKRAKSVISADNFRYVGLTKEHVHTFLLCMERLRIDYYDEAPKNHPIPAEVDMVPPIEASDLLCNIFDFRVYENQCYAVDVGQKFLAQGVKEKTMHTIQL</sequence>
<reference evidence="1 2" key="1">
    <citation type="journal article" date="2022" name="Nat. Microbiol.">
        <title>The microbiome of a bacterivorous marine choanoflagellate contains a resource-demanding obligate bacterial associate.</title>
        <authorList>
            <person name="Needham D.M."/>
            <person name="Poirier C."/>
            <person name="Bachy C."/>
            <person name="George E.E."/>
            <person name="Wilken S."/>
            <person name="Yung C.C.M."/>
            <person name="Limardo A.J."/>
            <person name="Morando M."/>
            <person name="Sudek L."/>
            <person name="Malmstrom R.R."/>
            <person name="Keeling P.J."/>
            <person name="Santoro A.E."/>
            <person name="Worden A.Z."/>
        </authorList>
    </citation>
    <scope>NUCLEOTIDE SEQUENCE [LARGE SCALE GENOMIC DNA]</scope>
    <source>
        <strain evidence="1 2">Comchoano-1</strain>
    </source>
</reference>
<evidence type="ECO:0000313" key="1">
    <source>
        <dbReference type="EMBL" id="UTC24120.1"/>
    </source>
</evidence>
<proteinExistence type="predicted"/>
<accession>A0ABY5DH79</accession>
<dbReference type="PANTHER" id="PTHR45661">
    <property type="entry name" value="SURFACE ANTIGEN"/>
    <property type="match status" value="1"/>
</dbReference>
<dbReference type="InterPro" id="IPR026906">
    <property type="entry name" value="LRR_5"/>
</dbReference>
<dbReference type="EMBL" id="CP092900">
    <property type="protein sequence ID" value="UTC24120.1"/>
    <property type="molecule type" value="Genomic_DNA"/>
</dbReference>
<dbReference type="InterPro" id="IPR053139">
    <property type="entry name" value="Surface_bspA-like"/>
</dbReference>
<dbReference type="Gene3D" id="3.80.10.10">
    <property type="entry name" value="Ribonuclease Inhibitor"/>
    <property type="match status" value="1"/>
</dbReference>
<organism evidence="1 2">
    <name type="scientific">Candidatus Comchoanobacter bicostacola</name>
    <dbReference type="NCBI Taxonomy" id="2919598"/>
    <lineage>
        <taxon>Bacteria</taxon>
        <taxon>Pseudomonadati</taxon>
        <taxon>Pseudomonadota</taxon>
        <taxon>Gammaproteobacteria</taxon>
        <taxon>Candidatus Comchoanobacterales</taxon>
        <taxon>Candidatus Comchoanobacteraceae</taxon>
        <taxon>Candidatus Comchoanobacter</taxon>
    </lineage>
</organism>
<dbReference type="Proteomes" id="UP001055955">
    <property type="component" value="Chromosome"/>
</dbReference>